<sequence>MSKHRGGKGNSAQDAVRASEVGRKGGKVSGGNCSNKPDRAVDTGLQGGLVSRRGKAQETSV</sequence>
<proteinExistence type="predicted"/>
<accession>A0ABS6VKS3</accession>
<evidence type="ECO:0000256" key="1">
    <source>
        <dbReference type="SAM" id="MobiDB-lite"/>
    </source>
</evidence>
<name>A0ABS6VKS3_9GAMM</name>
<dbReference type="EMBL" id="JAHVXZ010000023">
    <property type="protein sequence ID" value="MBW1259915.1"/>
    <property type="molecule type" value="Genomic_DNA"/>
</dbReference>
<protein>
    <submittedName>
        <fullName evidence="2">General stress protein</fullName>
    </submittedName>
</protein>
<dbReference type="Proteomes" id="UP001197236">
    <property type="component" value="Unassembled WGS sequence"/>
</dbReference>
<dbReference type="RefSeq" id="WP_029571173.1">
    <property type="nucleotide sequence ID" value="NZ_CP193912.1"/>
</dbReference>
<keyword evidence="3" id="KW-1185">Reference proteome</keyword>
<reference evidence="2 3" key="1">
    <citation type="submission" date="2021-07" db="EMBL/GenBank/DDBJ databases">
        <title>A novel phosphonate cluster across the Pantoea species complex is important for pathogenicity in onion.</title>
        <authorList>
            <person name="Zhao M."/>
            <person name="Stice S."/>
            <person name="Shin G.Y."/>
            <person name="Coutinho T."/>
            <person name="Gitaitis R."/>
            <person name="Kvitko B."/>
            <person name="Dutta B."/>
        </authorList>
    </citation>
    <scope>NUCLEOTIDE SEQUENCE [LARGE SCALE GENOMIC DNA]</scope>
    <source>
        <strain evidence="2 3">BD 382</strain>
    </source>
</reference>
<evidence type="ECO:0000313" key="3">
    <source>
        <dbReference type="Proteomes" id="UP001197236"/>
    </source>
</evidence>
<organism evidence="2 3">
    <name type="scientific">Pantoea allii</name>
    <dbReference type="NCBI Taxonomy" id="574096"/>
    <lineage>
        <taxon>Bacteria</taxon>
        <taxon>Pseudomonadati</taxon>
        <taxon>Pseudomonadota</taxon>
        <taxon>Gammaproteobacteria</taxon>
        <taxon>Enterobacterales</taxon>
        <taxon>Erwiniaceae</taxon>
        <taxon>Pantoea</taxon>
    </lineage>
</organism>
<feature type="region of interest" description="Disordered" evidence="1">
    <location>
        <begin position="1"/>
        <end position="61"/>
    </location>
</feature>
<gene>
    <name evidence="2" type="ORF">KYI95_22340</name>
</gene>
<evidence type="ECO:0000313" key="2">
    <source>
        <dbReference type="EMBL" id="MBW1259915.1"/>
    </source>
</evidence>
<comment type="caution">
    <text evidence="2">The sequence shown here is derived from an EMBL/GenBank/DDBJ whole genome shotgun (WGS) entry which is preliminary data.</text>
</comment>